<name>M3AIZ5_PSEFD</name>
<dbReference type="AlphaFoldDB" id="M3AIZ5"/>
<feature type="compositionally biased region" description="Low complexity" evidence="1">
    <location>
        <begin position="19"/>
        <end position="29"/>
    </location>
</feature>
<dbReference type="Proteomes" id="UP000016932">
    <property type="component" value="Unassembled WGS sequence"/>
</dbReference>
<accession>M3AIZ5</accession>
<protein>
    <submittedName>
        <fullName evidence="2">Uncharacterized protein</fullName>
    </submittedName>
</protein>
<evidence type="ECO:0000313" key="3">
    <source>
        <dbReference type="Proteomes" id="UP000016932"/>
    </source>
</evidence>
<dbReference type="GeneID" id="19336393"/>
<keyword evidence="3" id="KW-1185">Reference proteome</keyword>
<dbReference type="KEGG" id="pfj:MYCFIDRAFT_205501"/>
<evidence type="ECO:0000313" key="2">
    <source>
        <dbReference type="EMBL" id="EME77452.1"/>
    </source>
</evidence>
<dbReference type="VEuPathDB" id="FungiDB:MYCFIDRAFT_205501"/>
<dbReference type="EMBL" id="KB446566">
    <property type="protein sequence ID" value="EME77452.1"/>
    <property type="molecule type" value="Genomic_DNA"/>
</dbReference>
<dbReference type="HOGENOM" id="CLU_1661552_0_0_1"/>
<feature type="region of interest" description="Disordered" evidence="1">
    <location>
        <begin position="1"/>
        <end position="34"/>
    </location>
</feature>
<organism evidence="2 3">
    <name type="scientific">Pseudocercospora fijiensis (strain CIRAD86)</name>
    <name type="common">Black leaf streak disease fungus</name>
    <name type="synonym">Mycosphaerella fijiensis</name>
    <dbReference type="NCBI Taxonomy" id="383855"/>
    <lineage>
        <taxon>Eukaryota</taxon>
        <taxon>Fungi</taxon>
        <taxon>Dikarya</taxon>
        <taxon>Ascomycota</taxon>
        <taxon>Pezizomycotina</taxon>
        <taxon>Dothideomycetes</taxon>
        <taxon>Dothideomycetidae</taxon>
        <taxon>Mycosphaerellales</taxon>
        <taxon>Mycosphaerellaceae</taxon>
        <taxon>Pseudocercospora</taxon>
    </lineage>
</organism>
<proteinExistence type="predicted"/>
<dbReference type="RefSeq" id="XP_007932200.1">
    <property type="nucleotide sequence ID" value="XM_007934009.1"/>
</dbReference>
<reference evidence="2 3" key="1">
    <citation type="journal article" date="2012" name="PLoS Pathog.">
        <title>Diverse lifestyles and strategies of plant pathogenesis encoded in the genomes of eighteen Dothideomycetes fungi.</title>
        <authorList>
            <person name="Ohm R.A."/>
            <person name="Feau N."/>
            <person name="Henrissat B."/>
            <person name="Schoch C.L."/>
            <person name="Horwitz B.A."/>
            <person name="Barry K.W."/>
            <person name="Condon B.J."/>
            <person name="Copeland A.C."/>
            <person name="Dhillon B."/>
            <person name="Glaser F."/>
            <person name="Hesse C.N."/>
            <person name="Kosti I."/>
            <person name="LaButti K."/>
            <person name="Lindquist E.A."/>
            <person name="Lucas S."/>
            <person name="Salamov A.A."/>
            <person name="Bradshaw R.E."/>
            <person name="Ciuffetti L."/>
            <person name="Hamelin R.C."/>
            <person name="Kema G.H.J."/>
            <person name="Lawrence C."/>
            <person name="Scott J.A."/>
            <person name="Spatafora J.W."/>
            <person name="Turgeon B.G."/>
            <person name="de Wit P.J.G.M."/>
            <person name="Zhong S."/>
            <person name="Goodwin S.B."/>
            <person name="Grigoriev I.V."/>
        </authorList>
    </citation>
    <scope>NUCLEOTIDE SEQUENCE [LARGE SCALE GENOMIC DNA]</scope>
    <source>
        <strain evidence="2 3">CIRAD86</strain>
    </source>
</reference>
<evidence type="ECO:0000256" key="1">
    <source>
        <dbReference type="SAM" id="MobiDB-lite"/>
    </source>
</evidence>
<gene>
    <name evidence="2" type="ORF">MYCFIDRAFT_205501</name>
</gene>
<sequence length="159" mass="17749">MASRSTARRMELSQPPRLPTHTTPTRTSTMDAIPPSEYDCVKEHEWIIRRAYSPGHTSHRSGRSRNFAAHVPLEDAAYVESTRAMKTGLGTKSLRADLCCVVIEPNMCLWQYRCTDLCLLPSSSSTCSAYHGVKRRMGQDYTQVGDAFVRGGYKACTNS</sequence>